<evidence type="ECO:0000313" key="9">
    <source>
        <dbReference type="EMBL" id="GGO44328.1"/>
    </source>
</evidence>
<feature type="compositionally biased region" description="Low complexity" evidence="7">
    <location>
        <begin position="508"/>
        <end position="520"/>
    </location>
</feature>
<feature type="compositionally biased region" description="Gly residues" evidence="7">
    <location>
        <begin position="351"/>
        <end position="384"/>
    </location>
</feature>
<dbReference type="Gene3D" id="3.30.200.20">
    <property type="entry name" value="Phosphorylase Kinase, domain 1"/>
    <property type="match status" value="1"/>
</dbReference>
<evidence type="ECO:0000256" key="7">
    <source>
        <dbReference type="SAM" id="MobiDB-lite"/>
    </source>
</evidence>
<dbReference type="EC" id="2.7.11.1" evidence="1"/>
<dbReference type="EMBL" id="BMNG01000006">
    <property type="protein sequence ID" value="GGO44328.1"/>
    <property type="molecule type" value="Genomic_DNA"/>
</dbReference>
<dbReference type="Gene3D" id="1.10.510.10">
    <property type="entry name" value="Transferase(Phosphotransferase) domain 1"/>
    <property type="match status" value="1"/>
</dbReference>
<keyword evidence="3" id="KW-0808">Transferase</keyword>
<evidence type="ECO:0000259" key="8">
    <source>
        <dbReference type="PROSITE" id="PS50011"/>
    </source>
</evidence>
<dbReference type="SUPFAM" id="SSF56112">
    <property type="entry name" value="Protein kinase-like (PK-like)"/>
    <property type="match status" value="1"/>
</dbReference>
<dbReference type="RefSeq" id="WP_189174293.1">
    <property type="nucleotide sequence ID" value="NZ_BMNG01000006.1"/>
</dbReference>
<evidence type="ECO:0000313" key="10">
    <source>
        <dbReference type="Proteomes" id="UP000656881"/>
    </source>
</evidence>
<keyword evidence="2" id="KW-0723">Serine/threonine-protein kinase</keyword>
<organism evidence="9 10">
    <name type="scientific">Streptomyces lasiicapitis</name>
    <dbReference type="NCBI Taxonomy" id="1923961"/>
    <lineage>
        <taxon>Bacteria</taxon>
        <taxon>Bacillati</taxon>
        <taxon>Actinomycetota</taxon>
        <taxon>Actinomycetes</taxon>
        <taxon>Kitasatosporales</taxon>
        <taxon>Streptomycetaceae</taxon>
        <taxon>Streptomyces</taxon>
    </lineage>
</organism>
<dbReference type="PROSITE" id="PS50011">
    <property type="entry name" value="PROTEIN_KINASE_DOM"/>
    <property type="match status" value="1"/>
</dbReference>
<feature type="compositionally biased region" description="Gly residues" evidence="7">
    <location>
        <begin position="492"/>
        <end position="507"/>
    </location>
</feature>
<dbReference type="PROSITE" id="PS00108">
    <property type="entry name" value="PROTEIN_KINASE_ST"/>
    <property type="match status" value="1"/>
</dbReference>
<dbReference type="InterPro" id="IPR011009">
    <property type="entry name" value="Kinase-like_dom_sf"/>
</dbReference>
<feature type="region of interest" description="Disordered" evidence="7">
    <location>
        <begin position="337"/>
        <end position="430"/>
    </location>
</feature>
<keyword evidence="4" id="KW-0547">Nucleotide-binding</keyword>
<feature type="domain" description="Protein kinase" evidence="8">
    <location>
        <begin position="11"/>
        <end position="284"/>
    </location>
</feature>
<dbReference type="InterPro" id="IPR008271">
    <property type="entry name" value="Ser/Thr_kinase_AS"/>
</dbReference>
<dbReference type="CDD" id="cd14014">
    <property type="entry name" value="STKc_PknB_like"/>
    <property type="match status" value="1"/>
</dbReference>
<dbReference type="PANTHER" id="PTHR43289:SF6">
    <property type="entry name" value="SERINE_THREONINE-PROTEIN KINASE NEKL-3"/>
    <property type="match status" value="1"/>
</dbReference>
<evidence type="ECO:0000256" key="3">
    <source>
        <dbReference type="ARBA" id="ARBA00022679"/>
    </source>
</evidence>
<dbReference type="InterPro" id="IPR000719">
    <property type="entry name" value="Prot_kinase_dom"/>
</dbReference>
<reference evidence="10" key="1">
    <citation type="journal article" date="2019" name="Int. J. Syst. Evol. Microbiol.">
        <title>The Global Catalogue of Microorganisms (GCM) 10K type strain sequencing project: providing services to taxonomists for standard genome sequencing and annotation.</title>
        <authorList>
            <consortium name="The Broad Institute Genomics Platform"/>
            <consortium name="The Broad Institute Genome Sequencing Center for Infectious Disease"/>
            <person name="Wu L."/>
            <person name="Ma J."/>
        </authorList>
    </citation>
    <scope>NUCLEOTIDE SEQUENCE [LARGE SCALE GENOMIC DNA]</scope>
    <source>
        <strain evidence="10">CGMCC 4.7349</strain>
    </source>
</reference>
<protein>
    <recommendedName>
        <fullName evidence="1">non-specific serine/threonine protein kinase</fullName>
        <ecNumber evidence="1">2.7.11.1</ecNumber>
    </recommendedName>
</protein>
<evidence type="ECO:0000256" key="6">
    <source>
        <dbReference type="ARBA" id="ARBA00022840"/>
    </source>
</evidence>
<sequence>MRLGTTVDGRYRLVRGPLRGGMGEVWLARDLRLPRHVVLKRMHTGDEYAAAVSRLESEARALARFSHPHVVTLHDVLTVAEGGESGSGAAGSARSAFWLVMEYVSGGSLDRRPPLSPARAARIGAQVADALAALHAQGIVHADIKPANVVVTPEGLAKLADFGAAYRYGGQETITPPGMVGYTPDYAAPEVVRGHPEPTSDVFSLAALLYDIVTGRPPRPHAGRGIDPYVAERQAARGEVALDGDIGPLARILPVMLDLDPSNRPDAGEARRLLEDCAGRQEPLPAREFGVGALEFGAGDGSGDGGEGADGGGDGDGPDPVGVGEPAATAELAAATRELPEAEPEARGRGSGEGSGAGAGSGSGGPPAGARAGAGAGSEAGRPGGDADADSGSVGSPAEARAGTGTGVDGEAGADADGGTVAGADGGADGGAGGGDAGGYLGVRSGRDPGVPAPSRRLSRAFQGRARLTAITTGAAVLLLTAALLIPRLGSDSGGDDGNGSGDGKAGGSAARSGGKNAASVVGPPRTADPCALADPTVLKRFGEADLDRDYGNFDRCDVIVDTGDDEPVDVMVHFDTGGGSDLPAPQRTEGVVRVVKEAEDSDACKRTLLPAGDPDMNISVVAKQDEGAAPLCPMADAATAKAADVLNEGRIARRSPAPDDSLVNEDACALLGPKDLEAMPGVDADEPDVRFGGWDCKWTSTTGDLWLEVRFDRGQPPTADDGSLTRVGGRRAVVQPEAEGPRTCLVRVVHRTYPDPGGNDAVETVNVTVGGDPSGNRLRRLATTFATEAMDELRTD</sequence>
<feature type="compositionally biased region" description="Gly residues" evidence="7">
    <location>
        <begin position="298"/>
        <end position="315"/>
    </location>
</feature>
<evidence type="ECO:0000256" key="4">
    <source>
        <dbReference type="ARBA" id="ARBA00022741"/>
    </source>
</evidence>
<dbReference type="PANTHER" id="PTHR43289">
    <property type="entry name" value="MITOGEN-ACTIVATED PROTEIN KINASE KINASE KINASE 20-RELATED"/>
    <property type="match status" value="1"/>
</dbReference>
<gene>
    <name evidence="9" type="ORF">GCM10012286_30250</name>
</gene>
<feature type="compositionally biased region" description="Basic and acidic residues" evidence="7">
    <location>
        <begin position="338"/>
        <end position="350"/>
    </location>
</feature>
<name>A0ABQ2M040_9ACTN</name>
<dbReference type="Proteomes" id="UP000656881">
    <property type="component" value="Unassembled WGS sequence"/>
</dbReference>
<keyword evidence="6" id="KW-0067">ATP-binding</keyword>
<evidence type="ECO:0000256" key="2">
    <source>
        <dbReference type="ARBA" id="ARBA00022527"/>
    </source>
</evidence>
<comment type="caution">
    <text evidence="9">The sequence shown here is derived from an EMBL/GenBank/DDBJ whole genome shotgun (WGS) entry which is preliminary data.</text>
</comment>
<feature type="region of interest" description="Disordered" evidence="7">
    <location>
        <begin position="294"/>
        <end position="325"/>
    </location>
</feature>
<evidence type="ECO:0000256" key="1">
    <source>
        <dbReference type="ARBA" id="ARBA00012513"/>
    </source>
</evidence>
<keyword evidence="5" id="KW-0418">Kinase</keyword>
<feature type="compositionally biased region" description="Gly residues" evidence="7">
    <location>
        <begin position="420"/>
        <end position="430"/>
    </location>
</feature>
<dbReference type="SMART" id="SM00220">
    <property type="entry name" value="S_TKc"/>
    <property type="match status" value="1"/>
</dbReference>
<accession>A0ABQ2M040</accession>
<evidence type="ECO:0000256" key="5">
    <source>
        <dbReference type="ARBA" id="ARBA00022777"/>
    </source>
</evidence>
<feature type="region of interest" description="Disordered" evidence="7">
    <location>
        <begin position="491"/>
        <end position="530"/>
    </location>
</feature>
<keyword evidence="10" id="KW-1185">Reference proteome</keyword>
<proteinExistence type="predicted"/>
<dbReference type="Pfam" id="PF00069">
    <property type="entry name" value="Pkinase"/>
    <property type="match status" value="1"/>
</dbReference>